<evidence type="ECO:0000256" key="1">
    <source>
        <dbReference type="SAM" id="Phobius"/>
    </source>
</evidence>
<organism evidence="2">
    <name type="scientific">Lichtheimia ramosa</name>
    <dbReference type="NCBI Taxonomy" id="688394"/>
    <lineage>
        <taxon>Eukaryota</taxon>
        <taxon>Fungi</taxon>
        <taxon>Fungi incertae sedis</taxon>
        <taxon>Mucoromycota</taxon>
        <taxon>Mucoromycotina</taxon>
        <taxon>Mucoromycetes</taxon>
        <taxon>Mucorales</taxon>
        <taxon>Lichtheimiaceae</taxon>
        <taxon>Lichtheimia</taxon>
    </lineage>
</organism>
<evidence type="ECO:0008006" key="3">
    <source>
        <dbReference type="Google" id="ProtNLM"/>
    </source>
</evidence>
<dbReference type="PANTHER" id="PTHR39476:SF1">
    <property type="entry name" value="NADH DEHYDROGENASE [UBIQUINONE] 1 BETA SUBCOMPLEX SUBUNIT 4"/>
    <property type="match status" value="1"/>
</dbReference>
<accession>A0A077WSG1</accession>
<dbReference type="AlphaFoldDB" id="A0A077WSG1"/>
<dbReference type="EMBL" id="LK023335">
    <property type="protein sequence ID" value="CDS09978.1"/>
    <property type="molecule type" value="Genomic_DNA"/>
</dbReference>
<feature type="transmembrane region" description="Helical" evidence="1">
    <location>
        <begin position="35"/>
        <end position="51"/>
    </location>
</feature>
<evidence type="ECO:0000313" key="2">
    <source>
        <dbReference type="EMBL" id="CDS09978.1"/>
    </source>
</evidence>
<sequence length="78" mass="9191">MAHGIKIDPAIERWAHLRENTHLYFAWNKRTTRRSLFWLGVVPVGLTYLAYKTQGVWDFAAPQTKAEMWKEDKKEASQ</sequence>
<keyword evidence="1" id="KW-1133">Transmembrane helix</keyword>
<dbReference type="PANTHER" id="PTHR39476">
    <property type="entry name" value="NADH:UBIQUINONE OXIDOREDUCTASE 6.6KD SUBUNIT"/>
    <property type="match status" value="1"/>
</dbReference>
<dbReference type="OrthoDB" id="15108at2759"/>
<gene>
    <name evidence="2" type="ORF">LRAMOSA02655</name>
</gene>
<name>A0A077WSG1_9FUNG</name>
<keyword evidence="1" id="KW-0472">Membrane</keyword>
<proteinExistence type="predicted"/>
<keyword evidence="1" id="KW-0812">Transmembrane</keyword>
<protein>
    <recommendedName>
        <fullName evidence="3">NADH-ubiquinone oxidoreductase B15 subunit</fullName>
    </recommendedName>
</protein>
<reference evidence="2" key="1">
    <citation type="journal article" date="2014" name="Genome Announc.">
        <title>De novo whole-genome sequence and genome annotation of Lichtheimia ramosa.</title>
        <authorList>
            <person name="Linde J."/>
            <person name="Schwartze V."/>
            <person name="Binder U."/>
            <person name="Lass-Florl C."/>
            <person name="Voigt K."/>
            <person name="Horn F."/>
        </authorList>
    </citation>
    <scope>NUCLEOTIDE SEQUENCE</scope>
    <source>
        <strain evidence="2">JMRC FSU:6197</strain>
    </source>
</reference>